<evidence type="ECO:0000313" key="3">
    <source>
        <dbReference type="Proteomes" id="UP000298602"/>
    </source>
</evidence>
<dbReference type="SUPFAM" id="SSF56925">
    <property type="entry name" value="OMPA-like"/>
    <property type="match status" value="1"/>
</dbReference>
<protein>
    <submittedName>
        <fullName evidence="2">Acyloxyacyl hydrolase</fullName>
    </submittedName>
</protein>
<accession>A0A4P8L481</accession>
<dbReference type="Pfam" id="PF09411">
    <property type="entry name" value="PagL"/>
    <property type="match status" value="1"/>
</dbReference>
<dbReference type="InterPro" id="IPR018550">
    <property type="entry name" value="Lipid-A_deacylase-rel"/>
</dbReference>
<sequence>MKSNNNLVVNAWIALAVVLTCAWVQPAMAGQDTMPNTVLFSGGGSWDTDGKIRVGYAREIDWEFWSTGVGHFQPAVEAGGGLWFSSDKTDVNFDVTPMLTYVLHTDGEVTPFLEVGVGGAYIEHEEFDDRELGSHFQFRDVVGLGMAFGPQERYSLRARLVHYSNADLADENDGINFFVLSCGVSF</sequence>
<keyword evidence="3" id="KW-1185">Reference proteome</keyword>
<dbReference type="InterPro" id="IPR011250">
    <property type="entry name" value="OMP/PagP_B-barrel"/>
</dbReference>
<gene>
    <name evidence="2" type="ORF">FDQ92_11745</name>
</gene>
<reference evidence="2 3" key="1">
    <citation type="submission" date="2019-05" db="EMBL/GenBank/DDBJ databases">
        <title>The Complete Genome Sequence of the n-alkane-degrading Desulfoglaeba alkanexedens ALDC reveals multiple alkylsuccinate synthase gene clusters.</title>
        <authorList>
            <person name="Callaghan A.V."/>
            <person name="Davidova I.A."/>
            <person name="Duncan K.E."/>
            <person name="Morris B."/>
            <person name="McInerney M.J."/>
        </authorList>
    </citation>
    <scope>NUCLEOTIDE SEQUENCE [LARGE SCALE GENOMIC DNA]</scope>
    <source>
        <strain evidence="2 3">ALDC</strain>
    </source>
</reference>
<evidence type="ECO:0000313" key="2">
    <source>
        <dbReference type="EMBL" id="QCQ22786.1"/>
    </source>
</evidence>
<dbReference type="RefSeq" id="WP_137425069.1">
    <property type="nucleotide sequence ID" value="NZ_CP040098.1"/>
</dbReference>
<dbReference type="KEGG" id="dax:FDQ92_11745"/>
<dbReference type="OrthoDB" id="9810217at2"/>
<dbReference type="EMBL" id="CP040098">
    <property type="protein sequence ID" value="QCQ22786.1"/>
    <property type="molecule type" value="Genomic_DNA"/>
</dbReference>
<feature type="chain" id="PRO_5020298035" evidence="1">
    <location>
        <begin position="30"/>
        <end position="186"/>
    </location>
</feature>
<dbReference type="GO" id="GO:0016787">
    <property type="term" value="F:hydrolase activity"/>
    <property type="evidence" value="ECO:0007669"/>
    <property type="project" value="UniProtKB-KW"/>
</dbReference>
<dbReference type="AlphaFoldDB" id="A0A4P8L481"/>
<organism evidence="2 3">
    <name type="scientific">Desulfoglaeba alkanexedens ALDC</name>
    <dbReference type="NCBI Taxonomy" id="980445"/>
    <lineage>
        <taxon>Bacteria</taxon>
        <taxon>Pseudomonadati</taxon>
        <taxon>Thermodesulfobacteriota</taxon>
        <taxon>Syntrophobacteria</taxon>
        <taxon>Syntrophobacterales</taxon>
        <taxon>Syntrophobacteraceae</taxon>
        <taxon>Desulfoglaeba</taxon>
    </lineage>
</organism>
<proteinExistence type="predicted"/>
<name>A0A4P8L481_9BACT</name>
<evidence type="ECO:0000256" key="1">
    <source>
        <dbReference type="SAM" id="SignalP"/>
    </source>
</evidence>
<reference evidence="2 3" key="2">
    <citation type="submission" date="2019-05" db="EMBL/GenBank/DDBJ databases">
        <authorList>
            <person name="Suflita J.M."/>
            <person name="Marks C.R."/>
        </authorList>
    </citation>
    <scope>NUCLEOTIDE SEQUENCE [LARGE SCALE GENOMIC DNA]</scope>
    <source>
        <strain evidence="2 3">ALDC</strain>
    </source>
</reference>
<keyword evidence="1" id="KW-0732">Signal</keyword>
<dbReference type="Proteomes" id="UP000298602">
    <property type="component" value="Chromosome"/>
</dbReference>
<keyword evidence="2" id="KW-0378">Hydrolase</keyword>
<feature type="signal peptide" evidence="1">
    <location>
        <begin position="1"/>
        <end position="29"/>
    </location>
</feature>
<dbReference type="Gene3D" id="2.40.160.20">
    <property type="match status" value="1"/>
</dbReference>